<dbReference type="OrthoDB" id="1523584at2"/>
<keyword evidence="3" id="KW-1185">Reference proteome</keyword>
<organism evidence="2 3">
    <name type="scientific">Dyadobacter frigoris</name>
    <dbReference type="NCBI Taxonomy" id="2576211"/>
    <lineage>
        <taxon>Bacteria</taxon>
        <taxon>Pseudomonadati</taxon>
        <taxon>Bacteroidota</taxon>
        <taxon>Cytophagia</taxon>
        <taxon>Cytophagales</taxon>
        <taxon>Spirosomataceae</taxon>
        <taxon>Dyadobacter</taxon>
    </lineage>
</organism>
<dbReference type="AlphaFoldDB" id="A0A4U6DB64"/>
<dbReference type="EMBL" id="SZVO01000001">
    <property type="protein sequence ID" value="TKT93985.1"/>
    <property type="molecule type" value="Genomic_DNA"/>
</dbReference>
<proteinExistence type="predicted"/>
<evidence type="ECO:0000313" key="2">
    <source>
        <dbReference type="EMBL" id="TKT93985.1"/>
    </source>
</evidence>
<accession>A0A4U6DB64</accession>
<protein>
    <recommendedName>
        <fullName evidence="4">PorT family protein</fullName>
    </recommendedName>
</protein>
<name>A0A4U6DB64_9BACT</name>
<dbReference type="Proteomes" id="UP000304900">
    <property type="component" value="Unassembled WGS sequence"/>
</dbReference>
<evidence type="ECO:0000313" key="3">
    <source>
        <dbReference type="Proteomes" id="UP000304900"/>
    </source>
</evidence>
<dbReference type="RefSeq" id="WP_137338275.1">
    <property type="nucleotide sequence ID" value="NZ_SZVO01000001.1"/>
</dbReference>
<comment type="caution">
    <text evidence="2">The sequence shown here is derived from an EMBL/GenBank/DDBJ whole genome shotgun (WGS) entry which is preliminary data.</text>
</comment>
<feature type="compositionally biased region" description="Basic and acidic residues" evidence="1">
    <location>
        <begin position="95"/>
        <end position="136"/>
    </location>
</feature>
<sequence>MKEFPDDELDKLFRKSAEELDSNFDPQDWNALRKRLDENDGRTAAAWFKKWWPVGLLALLMLGGLTTYLLTGKENDTEKSIVNKESLLPTQRSVTGRDDKQIAEKVGTEIPEKKPEETKNGREKSESNIVESKSDKGLAINGEKSKKAIHSSEKDYEVKSGVNSKAVEESKLAQPEQETTELLIKNKNNISKSTNPKILPRRWSKTGGVYLEPNHSIGRRGDGAFLSKNNDNQKVDDFVKSDVAKVKPDKTNLVISNLTGDDNSGNGKNYVPIVDKMDKTVDEIDLNNEIARLNISASKLKSRSLIWKKPNSLPEVEVKEAEVQPVSEQPVKETSEKELIPKFAVRFGYSPDISSVGLKNFSKPGTAVSLLIEYSIFQKLYIQTGVIRSSKVYNAKAGEYEWPDSWKDQKVLPTSVDGVCKIIEIPLNVRYDISQNARSRWFAGAGTSSYYMQNEKYEYNYPPKTYGKKWEYFEVSTGWYLFSHINASAGYEYRFSKKLSLLAEPYVRIPVKKVGYGKVDLFTTGVWFSIRYTPTFKK</sequence>
<feature type="region of interest" description="Disordered" evidence="1">
    <location>
        <begin position="90"/>
        <end position="179"/>
    </location>
</feature>
<gene>
    <name evidence="2" type="ORF">FDK13_01890</name>
</gene>
<feature type="compositionally biased region" description="Basic and acidic residues" evidence="1">
    <location>
        <begin position="143"/>
        <end position="158"/>
    </location>
</feature>
<evidence type="ECO:0008006" key="4">
    <source>
        <dbReference type="Google" id="ProtNLM"/>
    </source>
</evidence>
<reference evidence="2 3" key="1">
    <citation type="submission" date="2019-05" db="EMBL/GenBank/DDBJ databases">
        <title>Dyadobacter AR-3-8 sp. nov., isolated from arctic soil.</title>
        <authorList>
            <person name="Chaudhary D.K."/>
        </authorList>
    </citation>
    <scope>NUCLEOTIDE SEQUENCE [LARGE SCALE GENOMIC DNA]</scope>
    <source>
        <strain evidence="2 3">AR-3-8</strain>
    </source>
</reference>
<evidence type="ECO:0000256" key="1">
    <source>
        <dbReference type="SAM" id="MobiDB-lite"/>
    </source>
</evidence>